<reference evidence="17" key="2">
    <citation type="submission" date="2017-10" db="EMBL/GenBank/DDBJ databases">
        <title>Staphylococcus edaphicus sp. nov., isolated in Antarctica, harbouring mecC gene and genomic islands essential in adaptation to extreme environment.</title>
        <authorList>
            <person name="Pantucek R."/>
            <person name="Sedlacek I."/>
            <person name="Indrakova A."/>
            <person name="Vrbovska V."/>
            <person name="Maslanova I."/>
            <person name="Kovarovic V."/>
            <person name="Svec P."/>
            <person name="Kralova S."/>
            <person name="Kristofova L."/>
            <person name="Keklakova J."/>
            <person name="Petras P."/>
            <person name="Doskar J."/>
        </authorList>
    </citation>
    <scope>NUCLEOTIDE SEQUENCE [LARGE SCALE GENOMIC DNA]</scope>
    <source>
        <strain evidence="17">CCM 5085</strain>
    </source>
</reference>
<protein>
    <recommendedName>
        <fullName evidence="4">Aminoacyltransferase FemA</fullName>
        <ecNumber evidence="3">2.3.2.17</ecNumber>
    </recommendedName>
    <alternativeName>
        <fullName evidence="12">Factor essential for expression of methicillin resistance A</fullName>
    </alternativeName>
    <alternativeName>
        <fullName evidence="11">N-acetylmuramoyl-L-alanyl-D-glutamyl-L-lysyl-(N6-glycyl)-D-alanyl-D-alanine-diphosphoundecaprenyl-N-acetylglucosamine:glycine glycyltransferase</fullName>
    </alternativeName>
</protein>
<name>A0A2C6WPB1_9STAP</name>
<dbReference type="Proteomes" id="UP000223828">
    <property type="component" value="Unassembled WGS sequence"/>
</dbReference>
<dbReference type="GO" id="GO:0005737">
    <property type="term" value="C:cytoplasm"/>
    <property type="evidence" value="ECO:0007669"/>
    <property type="project" value="UniProtKB-SubCell"/>
</dbReference>
<dbReference type="InterPro" id="IPR016181">
    <property type="entry name" value="Acyl_CoA_acyltransferase"/>
</dbReference>
<evidence type="ECO:0000256" key="7">
    <source>
        <dbReference type="ARBA" id="ARBA00022960"/>
    </source>
</evidence>
<dbReference type="GO" id="GO:0009252">
    <property type="term" value="P:peptidoglycan biosynthetic process"/>
    <property type="evidence" value="ECO:0007669"/>
    <property type="project" value="UniProtKB-KW"/>
</dbReference>
<dbReference type="PANTHER" id="PTHR36174">
    <property type="entry name" value="LIPID II:GLYCINE GLYCYLTRANSFERASE"/>
    <property type="match status" value="1"/>
</dbReference>
<feature type="compositionally biased region" description="Low complexity" evidence="14">
    <location>
        <begin position="277"/>
        <end position="286"/>
    </location>
</feature>
<dbReference type="Pfam" id="PF02388">
    <property type="entry name" value="FemAB"/>
    <property type="match status" value="1"/>
</dbReference>
<dbReference type="SUPFAM" id="SSF46589">
    <property type="entry name" value="tRNA-binding arm"/>
    <property type="match status" value="1"/>
</dbReference>
<dbReference type="GO" id="GO:0016755">
    <property type="term" value="F:aminoacyltransferase activity"/>
    <property type="evidence" value="ECO:0007669"/>
    <property type="project" value="InterPro"/>
</dbReference>
<evidence type="ECO:0000313" key="16">
    <source>
        <dbReference type="EMBL" id="UQW82017.1"/>
    </source>
</evidence>
<organism evidence="15 17">
    <name type="scientific">Staphylococcus edaphicus</name>
    <dbReference type="NCBI Taxonomy" id="1955013"/>
    <lineage>
        <taxon>Bacteria</taxon>
        <taxon>Bacillati</taxon>
        <taxon>Bacillota</taxon>
        <taxon>Bacilli</taxon>
        <taxon>Bacillales</taxon>
        <taxon>Staphylococcaceae</taxon>
        <taxon>Staphylococcus</taxon>
    </lineage>
</organism>
<evidence type="ECO:0000256" key="8">
    <source>
        <dbReference type="ARBA" id="ARBA00022984"/>
    </source>
</evidence>
<dbReference type="GO" id="GO:0071555">
    <property type="term" value="P:cell wall organization"/>
    <property type="evidence" value="ECO:0007669"/>
    <property type="project" value="UniProtKB-KW"/>
</dbReference>
<evidence type="ECO:0000256" key="1">
    <source>
        <dbReference type="ARBA" id="ARBA00004496"/>
    </source>
</evidence>
<evidence type="ECO:0000256" key="14">
    <source>
        <dbReference type="SAM" id="MobiDB-lite"/>
    </source>
</evidence>
<dbReference type="Gene3D" id="3.40.630.30">
    <property type="match status" value="2"/>
</dbReference>
<keyword evidence="6" id="KW-0808">Transferase</keyword>
<evidence type="ECO:0000256" key="3">
    <source>
        <dbReference type="ARBA" id="ARBA00012466"/>
    </source>
</evidence>
<reference evidence="15" key="1">
    <citation type="journal article" date="2017" name="Appl. Environ. Microbiol.">
        <title>Staphylococcus edaphicus sp. nov., isolated in Antarctica, harbours mecC gene and genomic islands with suspected role in adaptation to extreme environment.</title>
        <authorList>
            <person name="Pantucek R."/>
            <person name="Sedlacek I."/>
            <person name="Indrakova A."/>
            <person name="Vrbovska V."/>
            <person name="Maslanova I."/>
            <person name="Kovarovic V."/>
            <person name="Svec P."/>
            <person name="Kralova S."/>
            <person name="Kristofova L."/>
            <person name="Keklakova J."/>
            <person name="Petras P."/>
            <person name="Doskar J."/>
        </authorList>
    </citation>
    <scope>NUCLEOTIDE SEQUENCE</scope>
    <source>
        <strain evidence="15">CCM 8730</strain>
    </source>
</reference>
<keyword evidence="7" id="KW-0133">Cell shape</keyword>
<evidence type="ECO:0000256" key="12">
    <source>
        <dbReference type="ARBA" id="ARBA00032233"/>
    </source>
</evidence>
<keyword evidence="10" id="KW-0961">Cell wall biogenesis/degradation</keyword>
<evidence type="ECO:0000256" key="10">
    <source>
        <dbReference type="ARBA" id="ARBA00023316"/>
    </source>
</evidence>
<reference evidence="16" key="4">
    <citation type="submission" date="2022-03" db="EMBL/GenBank/DDBJ databases">
        <title>Complete Genome Sequence of Staphylococcus edaphicus strain CCM 8731.</title>
        <authorList>
            <person name="Rimmer C.O."/>
            <person name="Thomas J.C."/>
        </authorList>
    </citation>
    <scope>NUCLEOTIDE SEQUENCE</scope>
    <source>
        <strain evidence="16">CCM 8731</strain>
    </source>
</reference>
<evidence type="ECO:0000256" key="4">
    <source>
        <dbReference type="ARBA" id="ARBA00016236"/>
    </source>
</evidence>
<evidence type="ECO:0000256" key="2">
    <source>
        <dbReference type="ARBA" id="ARBA00009943"/>
    </source>
</evidence>
<evidence type="ECO:0000313" key="18">
    <source>
        <dbReference type="Proteomes" id="UP001056588"/>
    </source>
</evidence>
<gene>
    <name evidence="15" type="ORF">BTJ66_07440</name>
    <name evidence="16" type="ORF">MNY58_02605</name>
</gene>
<dbReference type="InterPro" id="IPR050644">
    <property type="entry name" value="PG_Glycine_Bridge_Synth"/>
</dbReference>
<keyword evidence="5" id="KW-0963">Cytoplasm</keyword>
<keyword evidence="9" id="KW-0012">Acyltransferase</keyword>
<dbReference type="InterPro" id="IPR003447">
    <property type="entry name" value="FEMABX"/>
</dbReference>
<dbReference type="InterPro" id="IPR010978">
    <property type="entry name" value="tRNA-bd_arm"/>
</dbReference>
<comment type="catalytic activity">
    <reaction evidence="13">
        <text>beta-D-GlcNAc-(1-&gt;4)-Mur2Ac(oyl-L-Ala-D-isoglutaminyl-L-Lys-(N(6)-Gly)-D-Ala-D-Ala)-di-trans,octa-cis-undecaprenyl diphosphate + 2 glycyl-tRNA(Gly) = MurNAc-L-Ala-D-isoglutaminyl-L-Lys-(N(6)-tri-Gly)-D-Ala-D-Ala-diphospho-di-trans,octa-cis-undecaprenyl-GlcNAc + 2 tRNA(Gly) + 2 H(+)</text>
        <dbReference type="Rhea" id="RHEA:30439"/>
        <dbReference type="Rhea" id="RHEA-COMP:9664"/>
        <dbReference type="Rhea" id="RHEA-COMP:9683"/>
        <dbReference type="ChEBI" id="CHEBI:15378"/>
        <dbReference type="ChEBI" id="CHEBI:62234"/>
        <dbReference type="ChEBI" id="CHEBI:62235"/>
        <dbReference type="ChEBI" id="CHEBI:78442"/>
        <dbReference type="ChEBI" id="CHEBI:78522"/>
        <dbReference type="EC" id="2.3.2.17"/>
    </reaction>
</comment>
<evidence type="ECO:0000256" key="6">
    <source>
        <dbReference type="ARBA" id="ARBA00022679"/>
    </source>
</evidence>
<comment type="subcellular location">
    <subcellularLocation>
        <location evidence="1">Cytoplasm</location>
    </subcellularLocation>
</comment>
<reference evidence="15" key="3">
    <citation type="submission" date="2017-10" db="EMBL/GenBank/DDBJ databases">
        <authorList>
            <person name="Vrbovska V."/>
            <person name="Kovarovic V."/>
            <person name="Indrakova A."/>
        </authorList>
    </citation>
    <scope>NUCLEOTIDE SEQUENCE</scope>
    <source>
        <strain evidence="15">CCM 8730</strain>
    </source>
</reference>
<dbReference type="GO" id="GO:0008360">
    <property type="term" value="P:regulation of cell shape"/>
    <property type="evidence" value="ECO:0007669"/>
    <property type="project" value="UniProtKB-KW"/>
</dbReference>
<evidence type="ECO:0000256" key="5">
    <source>
        <dbReference type="ARBA" id="ARBA00022490"/>
    </source>
</evidence>
<dbReference type="SUPFAM" id="SSF55729">
    <property type="entry name" value="Acyl-CoA N-acyltransferases (Nat)"/>
    <property type="match status" value="2"/>
</dbReference>
<evidence type="ECO:0000256" key="11">
    <source>
        <dbReference type="ARBA" id="ARBA00030706"/>
    </source>
</evidence>
<sequence length="410" mass="48101">MLFVNLTPEEFQKFTHNHFSHYTQTRVNYDAQHNAHLLGVKDDNGEVIAAGMFTEARALKFFKYFYSQRGPILDYNNIALVDFYFSSLTNYLKQHNCLYVLLDPYILENLRNADGEIIESYDNRMLIRTLEKLGYIHQGYPVGYSKTSQIRWLSVLDLKDKSEQQLLKEMDYQTRRNIKRTEEMGVKVRQLPIEETSRFFKLFKMAEEKHGFSFRDEPYFEQLQRDYQGYASIQLAYIDLTEYVRNLQQKLDSLNSQMKDVETSLQESPNSKKQKTKQTQLNQQITSTQRKIDDTNKTIDTDGSILDLAAAIYIYNDYEVYYLSSGSNPAYNAYMGAYKLQWEMIKFAKAHQIDRYNFYGITGDFSEDAIDYGVQQFKKGFNANVEEYIGDFIKPIKPGLYRLGKLTGKL</sequence>
<keyword evidence="8" id="KW-0573">Peptidoglycan synthesis</keyword>
<dbReference type="GO" id="GO:0000166">
    <property type="term" value="F:nucleotide binding"/>
    <property type="evidence" value="ECO:0007669"/>
    <property type="project" value="InterPro"/>
</dbReference>
<feature type="compositionally biased region" description="Polar residues" evidence="14">
    <location>
        <begin position="260"/>
        <end position="271"/>
    </location>
</feature>
<proteinExistence type="inferred from homology"/>
<accession>A0A2C6WPB1</accession>
<feature type="region of interest" description="Disordered" evidence="14">
    <location>
        <begin position="260"/>
        <end position="289"/>
    </location>
</feature>
<evidence type="ECO:0000313" key="15">
    <source>
        <dbReference type="EMBL" id="PHK49586.1"/>
    </source>
</evidence>
<evidence type="ECO:0000313" key="17">
    <source>
        <dbReference type="Proteomes" id="UP000223828"/>
    </source>
</evidence>
<dbReference type="EC" id="2.3.2.17" evidence="3"/>
<dbReference type="Proteomes" id="UP001056588">
    <property type="component" value="Chromosome"/>
</dbReference>
<dbReference type="AlphaFoldDB" id="A0A2C6WPB1"/>
<dbReference type="Gene3D" id="1.20.58.90">
    <property type="match status" value="1"/>
</dbReference>
<dbReference type="RefSeq" id="WP_099090338.1">
    <property type="nucleotide sequence ID" value="NZ_CP093217.1"/>
</dbReference>
<evidence type="ECO:0000256" key="9">
    <source>
        <dbReference type="ARBA" id="ARBA00023315"/>
    </source>
</evidence>
<comment type="similarity">
    <text evidence="2">Belongs to the FemABX family.</text>
</comment>
<dbReference type="EMBL" id="MRZN01000010">
    <property type="protein sequence ID" value="PHK49586.1"/>
    <property type="molecule type" value="Genomic_DNA"/>
</dbReference>
<evidence type="ECO:0000256" key="13">
    <source>
        <dbReference type="ARBA" id="ARBA00047483"/>
    </source>
</evidence>
<dbReference type="OrthoDB" id="2173585at2"/>
<dbReference type="EMBL" id="CP093217">
    <property type="protein sequence ID" value="UQW82017.1"/>
    <property type="molecule type" value="Genomic_DNA"/>
</dbReference>
<dbReference type="PROSITE" id="PS51191">
    <property type="entry name" value="FEMABX"/>
    <property type="match status" value="1"/>
</dbReference>
<dbReference type="PANTHER" id="PTHR36174:SF2">
    <property type="entry name" value="AMINOACYLTRANSFERASE FEMA"/>
    <property type="match status" value="1"/>
</dbReference>
<keyword evidence="18" id="KW-1185">Reference proteome</keyword>